<comment type="similarity">
    <text evidence="1">Belongs to the DtxR/MntR family.</text>
</comment>
<dbReference type="Pfam" id="PF02742">
    <property type="entry name" value="Fe_dep_repr_C"/>
    <property type="match status" value="1"/>
</dbReference>
<dbReference type="AlphaFoldDB" id="A0AAE3V9X0"/>
<protein>
    <submittedName>
        <fullName evidence="6">Mn-dependent DtxR family transcriptional regulator</fullName>
    </submittedName>
</protein>
<feature type="domain" description="HTH dtxR-type" evidence="5">
    <location>
        <begin position="1"/>
        <end position="66"/>
    </location>
</feature>
<proteinExistence type="inferred from homology"/>
<dbReference type="GO" id="GO:0003677">
    <property type="term" value="F:DNA binding"/>
    <property type="evidence" value="ECO:0007669"/>
    <property type="project" value="UniProtKB-KW"/>
</dbReference>
<dbReference type="InterPro" id="IPR050536">
    <property type="entry name" value="DtxR_MntR_Metal-Reg"/>
</dbReference>
<dbReference type="SMART" id="SM00529">
    <property type="entry name" value="HTH_DTXR"/>
    <property type="match status" value="1"/>
</dbReference>
<dbReference type="PANTHER" id="PTHR33238:SF7">
    <property type="entry name" value="IRON-DEPENDENT TRANSCRIPTIONAL REGULATOR"/>
    <property type="match status" value="1"/>
</dbReference>
<dbReference type="EMBL" id="JAUSTO010000003">
    <property type="protein sequence ID" value="MDQ0152015.1"/>
    <property type="molecule type" value="Genomic_DNA"/>
</dbReference>
<evidence type="ECO:0000259" key="5">
    <source>
        <dbReference type="PROSITE" id="PS50944"/>
    </source>
</evidence>
<comment type="caution">
    <text evidence="6">The sequence shown here is derived from an EMBL/GenBank/DDBJ whole genome shotgun (WGS) entry which is preliminary data.</text>
</comment>
<evidence type="ECO:0000313" key="7">
    <source>
        <dbReference type="Proteomes" id="UP001241537"/>
    </source>
</evidence>
<dbReference type="InterPro" id="IPR036421">
    <property type="entry name" value="Fe_dep_repressor_sf"/>
</dbReference>
<dbReference type="Gene3D" id="1.10.10.10">
    <property type="entry name" value="Winged helix-like DNA-binding domain superfamily/Winged helix DNA-binding domain"/>
    <property type="match status" value="1"/>
</dbReference>
<dbReference type="Pfam" id="PF01325">
    <property type="entry name" value="Fe_dep_repress"/>
    <property type="match status" value="1"/>
</dbReference>
<name>A0AAE3V9X0_9FIRM</name>
<evidence type="ECO:0000256" key="4">
    <source>
        <dbReference type="ARBA" id="ARBA00023163"/>
    </source>
</evidence>
<dbReference type="GO" id="GO:0003700">
    <property type="term" value="F:DNA-binding transcription factor activity"/>
    <property type="evidence" value="ECO:0007669"/>
    <property type="project" value="InterPro"/>
</dbReference>
<dbReference type="GO" id="GO:0046983">
    <property type="term" value="F:protein dimerization activity"/>
    <property type="evidence" value="ECO:0007669"/>
    <property type="project" value="InterPro"/>
</dbReference>
<dbReference type="Proteomes" id="UP001241537">
    <property type="component" value="Unassembled WGS sequence"/>
</dbReference>
<dbReference type="InterPro" id="IPR001367">
    <property type="entry name" value="Fe_dep_repressor"/>
</dbReference>
<sequence>MRSHELGKSSEDYLESILIIIQEKGACRPTDIADQMNFSKPSVSVALKKLEEEGYIERDDWRILLTERGKAAASRTLEKHEYFKALFESIGIDAETAEEEACLVEHVISEDSFHKMRAAWKVDTEKW</sequence>
<dbReference type="SMART" id="SM00347">
    <property type="entry name" value="HTH_MARR"/>
    <property type="match status" value="1"/>
</dbReference>
<dbReference type="Gene3D" id="1.10.60.10">
    <property type="entry name" value="Iron dependent repressor, metal binding and dimerisation domain"/>
    <property type="match status" value="1"/>
</dbReference>
<keyword evidence="3" id="KW-0238">DNA-binding</keyword>
<dbReference type="InterPro" id="IPR022687">
    <property type="entry name" value="HTH_DTXR"/>
</dbReference>
<dbReference type="PROSITE" id="PS50944">
    <property type="entry name" value="HTH_DTXR"/>
    <property type="match status" value="1"/>
</dbReference>
<organism evidence="6 7">
    <name type="scientific">Moryella indoligenes</name>
    <dbReference type="NCBI Taxonomy" id="371674"/>
    <lineage>
        <taxon>Bacteria</taxon>
        <taxon>Bacillati</taxon>
        <taxon>Bacillota</taxon>
        <taxon>Clostridia</taxon>
        <taxon>Lachnospirales</taxon>
        <taxon>Lachnospiraceae</taxon>
        <taxon>Moryella</taxon>
    </lineage>
</organism>
<accession>A0AAE3V9X0</accession>
<dbReference type="GO" id="GO:0046914">
    <property type="term" value="F:transition metal ion binding"/>
    <property type="evidence" value="ECO:0007669"/>
    <property type="project" value="InterPro"/>
</dbReference>
<dbReference type="SUPFAM" id="SSF46785">
    <property type="entry name" value="Winged helix' DNA-binding domain"/>
    <property type="match status" value="1"/>
</dbReference>
<evidence type="ECO:0000256" key="1">
    <source>
        <dbReference type="ARBA" id="ARBA00007871"/>
    </source>
</evidence>
<reference evidence="6" key="1">
    <citation type="submission" date="2023-07" db="EMBL/GenBank/DDBJ databases">
        <title>Genomic Encyclopedia of Type Strains, Phase IV (KMG-IV): sequencing the most valuable type-strain genomes for metagenomic binning, comparative biology and taxonomic classification.</title>
        <authorList>
            <person name="Goeker M."/>
        </authorList>
    </citation>
    <scope>NUCLEOTIDE SEQUENCE</scope>
    <source>
        <strain evidence="6">DSM 19659</strain>
    </source>
</reference>
<keyword evidence="2" id="KW-0805">Transcription regulation</keyword>
<evidence type="ECO:0000313" key="6">
    <source>
        <dbReference type="EMBL" id="MDQ0152015.1"/>
    </source>
</evidence>
<dbReference type="CDD" id="cd00090">
    <property type="entry name" value="HTH_ARSR"/>
    <property type="match status" value="1"/>
</dbReference>
<dbReference type="InterPro" id="IPR036388">
    <property type="entry name" value="WH-like_DNA-bd_sf"/>
</dbReference>
<evidence type="ECO:0000256" key="3">
    <source>
        <dbReference type="ARBA" id="ARBA00023125"/>
    </source>
</evidence>
<dbReference type="PANTHER" id="PTHR33238">
    <property type="entry name" value="IRON (METAL) DEPENDENT REPRESSOR, DTXR FAMILY"/>
    <property type="match status" value="1"/>
</dbReference>
<dbReference type="InterPro" id="IPR000835">
    <property type="entry name" value="HTH_MarR-typ"/>
</dbReference>
<evidence type="ECO:0000256" key="2">
    <source>
        <dbReference type="ARBA" id="ARBA00023015"/>
    </source>
</evidence>
<gene>
    <name evidence="6" type="ORF">J2S20_000697</name>
</gene>
<keyword evidence="7" id="KW-1185">Reference proteome</keyword>
<dbReference type="InterPro" id="IPR011991">
    <property type="entry name" value="ArsR-like_HTH"/>
</dbReference>
<keyword evidence="4" id="KW-0804">Transcription</keyword>
<dbReference type="InterPro" id="IPR036390">
    <property type="entry name" value="WH_DNA-bd_sf"/>
</dbReference>
<dbReference type="InterPro" id="IPR022689">
    <property type="entry name" value="Iron_dep_repressor"/>
</dbReference>